<keyword evidence="11 15" id="KW-0863">Zinc-finger</keyword>
<dbReference type="PROSITE" id="PS50089">
    <property type="entry name" value="ZF_RING_2"/>
    <property type="match status" value="1"/>
</dbReference>
<comment type="function">
    <text evidence="14">E3 ubiquitin-protein ligase component of the ribosome quality control complex (RQC), a ribosome-associated complex that mediates ubiquitination and extraction of incompletely synthesized nascent chains for proteasomal degradation. Mediates ubiquitination of proteins derived from mRNAs lacking stop codons (non-stop proteins) and other translation arrest products induced by poly-lysine sequences and tandem rare codons. Ubiquitination leads to CDC48 recruitment for extraction and degradation of the incomplete translation product. May indirectly play a role in chromatin function and transcription.</text>
</comment>
<gene>
    <name evidence="19" type="ORF">H4R26_002007</name>
</gene>
<dbReference type="GO" id="GO:0043023">
    <property type="term" value="F:ribosomal large subunit binding"/>
    <property type="evidence" value="ECO:0007669"/>
    <property type="project" value="TreeGrafter"/>
</dbReference>
<organism evidence="19 20">
    <name type="scientific">Coemansia thaxteri</name>
    <dbReference type="NCBI Taxonomy" id="2663907"/>
    <lineage>
        <taxon>Eukaryota</taxon>
        <taxon>Fungi</taxon>
        <taxon>Fungi incertae sedis</taxon>
        <taxon>Zoopagomycota</taxon>
        <taxon>Kickxellomycotina</taxon>
        <taxon>Kickxellomycetes</taxon>
        <taxon>Kickxellales</taxon>
        <taxon>Kickxellaceae</taxon>
        <taxon>Coemansia</taxon>
    </lineage>
</organism>
<evidence type="ECO:0000256" key="8">
    <source>
        <dbReference type="ARBA" id="ARBA00022679"/>
    </source>
</evidence>
<dbReference type="InterPro" id="IPR011016">
    <property type="entry name" value="Znf_RING-CH"/>
</dbReference>
<dbReference type="InterPro" id="IPR016024">
    <property type="entry name" value="ARM-type_fold"/>
</dbReference>
<dbReference type="OrthoDB" id="6108at2759"/>
<evidence type="ECO:0000256" key="4">
    <source>
        <dbReference type="ARBA" id="ARBA00007997"/>
    </source>
</evidence>
<reference evidence="19" key="1">
    <citation type="submission" date="2022-07" db="EMBL/GenBank/DDBJ databases">
        <title>Phylogenomic reconstructions and comparative analyses of Kickxellomycotina fungi.</title>
        <authorList>
            <person name="Reynolds N.K."/>
            <person name="Stajich J.E."/>
            <person name="Barry K."/>
            <person name="Grigoriev I.V."/>
            <person name="Crous P."/>
            <person name="Smith M.E."/>
        </authorList>
    </citation>
    <scope>NUCLEOTIDE SEQUENCE</scope>
    <source>
        <strain evidence="19">IMI 214461</strain>
    </source>
</reference>
<comment type="function">
    <text evidence="16">E3 ubiquitin-protein ligase. Component of the ribosome quality control complex (RQC), a ribosome-associated complex that mediates ubiquitination and extraction of incompletely synthesized nascent chains for proteasomal degradation.</text>
</comment>
<dbReference type="GO" id="GO:0072344">
    <property type="term" value="P:rescue of stalled ribosome"/>
    <property type="evidence" value="ECO:0007669"/>
    <property type="project" value="UniProtKB-UniRule"/>
</dbReference>
<evidence type="ECO:0000256" key="3">
    <source>
        <dbReference type="ARBA" id="ARBA00004906"/>
    </source>
</evidence>
<dbReference type="GO" id="GO:0008270">
    <property type="term" value="F:zinc ion binding"/>
    <property type="evidence" value="ECO:0007669"/>
    <property type="project" value="UniProtKB-KW"/>
</dbReference>
<evidence type="ECO:0000256" key="11">
    <source>
        <dbReference type="ARBA" id="ARBA00022771"/>
    </source>
</evidence>
<dbReference type="EC" id="2.3.2.27" evidence="5 16"/>
<comment type="similarity">
    <text evidence="4 16">Belongs to the LTN1 family.</text>
</comment>
<evidence type="ECO:0000256" key="10">
    <source>
        <dbReference type="ARBA" id="ARBA00022737"/>
    </source>
</evidence>
<evidence type="ECO:0000256" key="5">
    <source>
        <dbReference type="ARBA" id="ARBA00012483"/>
    </source>
</evidence>
<evidence type="ECO:0000313" key="20">
    <source>
        <dbReference type="Proteomes" id="UP001150907"/>
    </source>
</evidence>
<dbReference type="SMART" id="SM01197">
    <property type="entry name" value="FANCL_C"/>
    <property type="match status" value="1"/>
</dbReference>
<feature type="region of interest" description="Disordered" evidence="17">
    <location>
        <begin position="47"/>
        <end position="84"/>
    </location>
</feature>
<keyword evidence="13 16" id="KW-0862">Zinc</keyword>
<evidence type="ECO:0000256" key="12">
    <source>
        <dbReference type="ARBA" id="ARBA00022786"/>
    </source>
</evidence>
<dbReference type="Pfam" id="PF13639">
    <property type="entry name" value="zf-RING_2"/>
    <property type="match status" value="1"/>
</dbReference>
<comment type="subcellular location">
    <subcellularLocation>
        <location evidence="2">Cytoplasm</location>
        <location evidence="2">Cytosol</location>
    </subcellularLocation>
</comment>
<name>A0A9W8BFQ3_9FUNG</name>
<feature type="compositionally biased region" description="Low complexity" evidence="17">
    <location>
        <begin position="47"/>
        <end position="80"/>
    </location>
</feature>
<keyword evidence="9 16" id="KW-0479">Metal-binding</keyword>
<evidence type="ECO:0000256" key="13">
    <source>
        <dbReference type="ARBA" id="ARBA00022833"/>
    </source>
</evidence>
<comment type="pathway">
    <text evidence="3 16">Protein modification; protein ubiquitination.</text>
</comment>
<accession>A0A9W8BFQ3</accession>
<dbReference type="SUPFAM" id="SSF48371">
    <property type="entry name" value="ARM repeat"/>
    <property type="match status" value="1"/>
</dbReference>
<evidence type="ECO:0000256" key="1">
    <source>
        <dbReference type="ARBA" id="ARBA00000900"/>
    </source>
</evidence>
<evidence type="ECO:0000256" key="14">
    <source>
        <dbReference type="ARBA" id="ARBA00055150"/>
    </source>
</evidence>
<dbReference type="Gene3D" id="3.30.40.10">
    <property type="entry name" value="Zinc/RING finger domain, C3HC4 (zinc finger)"/>
    <property type="match status" value="1"/>
</dbReference>
<evidence type="ECO:0000256" key="16">
    <source>
        <dbReference type="RuleBase" id="RU367090"/>
    </source>
</evidence>
<proteinExistence type="inferred from homology"/>
<dbReference type="InterPro" id="IPR001841">
    <property type="entry name" value="Znf_RING"/>
</dbReference>
<keyword evidence="10" id="KW-0677">Repeat</keyword>
<protein>
    <recommendedName>
        <fullName evidence="6 16">E3 ubiquitin-protein ligase listerin</fullName>
        <ecNumber evidence="5 16">2.3.2.27</ecNumber>
    </recommendedName>
    <alternativeName>
        <fullName evidence="16">RING-type E3 ubiquitin transferase listerin</fullName>
    </alternativeName>
</protein>
<dbReference type="PANTHER" id="PTHR12389">
    <property type="entry name" value="ZINC FINGER PROTEIN 294"/>
    <property type="match status" value="1"/>
</dbReference>
<dbReference type="GO" id="GO:0005829">
    <property type="term" value="C:cytosol"/>
    <property type="evidence" value="ECO:0007669"/>
    <property type="project" value="UniProtKB-SubCell"/>
</dbReference>
<evidence type="ECO:0000256" key="7">
    <source>
        <dbReference type="ARBA" id="ARBA00022490"/>
    </source>
</evidence>
<dbReference type="SMART" id="SM00744">
    <property type="entry name" value="RINGv"/>
    <property type="match status" value="1"/>
</dbReference>
<feature type="domain" description="RING-type" evidence="18">
    <location>
        <begin position="1757"/>
        <end position="1804"/>
    </location>
</feature>
<dbReference type="GO" id="GO:0061630">
    <property type="term" value="F:ubiquitin protein ligase activity"/>
    <property type="evidence" value="ECO:0007669"/>
    <property type="project" value="UniProtKB-UniRule"/>
</dbReference>
<dbReference type="InterPro" id="IPR054478">
    <property type="entry name" value="LTN1_UBC"/>
</dbReference>
<evidence type="ECO:0000256" key="2">
    <source>
        <dbReference type="ARBA" id="ARBA00004514"/>
    </source>
</evidence>
<evidence type="ECO:0000256" key="9">
    <source>
        <dbReference type="ARBA" id="ARBA00022723"/>
    </source>
</evidence>
<dbReference type="Pfam" id="PF22999">
    <property type="entry name" value="LTN1_E3_ligase_6th"/>
    <property type="match status" value="1"/>
</dbReference>
<dbReference type="EMBL" id="JANBQF010000107">
    <property type="protein sequence ID" value="KAJ2005341.1"/>
    <property type="molecule type" value="Genomic_DNA"/>
</dbReference>
<evidence type="ECO:0000256" key="6">
    <source>
        <dbReference type="ARBA" id="ARBA00017157"/>
    </source>
</evidence>
<sequence>MSGKGKQPRVKGNLKPTSSSRAADLLGGDMAAINAFKANPALAFSQFSRSGGNSSSGPLSASSTPAAATAADSGSQSGASTPLTGLEQIDGQLASQLKRLGKNDSKTKLRALFELKSYAAEHSWETGLEGMMLAWPPLFKRHMFDADRRVRAAVAGVHAVLAKRAGKRLAPNLKLLIGPWVASYFDPHRDAAKVVRQAFEAVFPESKRTEVYSYCLGELLEFGIDNIVNQTPESLSDPRFTDAEDMRSKYEHVIGASFGVLALAIEEVPKEQVIEHKAEFDKVLGSKEALRFVANPSTFVRRSVYRLVRMVMLKCPELASDSYAVLAQALFANCFGESDSNAHGDMWDAVLLLTKNYPQAWIDDDAAGAAARKKKAAVVERLYGFLKARCRLAPTISYPSILALLANLPTSIVDDPTFQSELGDALWQGAAETAASAEAGSRAYHQENVALINAICECYSFLWARLLKSTSDSAAATAAAAAVGKEAGKEVDRLWHFYLQHADSSAEEMAGPIVKLYSKIGGLSTKYDQTLLGKVWAHASWFALQRLSGPAIQPIVYLIAQFTQLDTSAHKELADSAKKLVVGFCQLAVQSPDKDTAQKLIQTLSQLVPDIVFQEGFSARFSARLEGAGSRQDAVQLVVSRAQYLADTTGSVESAAQSIDAFIELSLQGNCDEASSSDAGAGLQVVTALLAALAESELGKSNEQWKRDVRLPQLERVLVSSLPQLSPSATDEASKSAARSAPSAELILLYGQVLLAVFRGTDIVSAAVADKVFALTERAFEICDEIQNAPAGAVGRSESASAWGTAAFEAMSVWIALARDEEGGARFVRQWVQRTGKSAGSVLGRLFGVAVSANAEGKGTRHVAQVRRAWAAVEAQVARQDGLGAELAKALGGAVARDIDASRDPRRLARVAHAVLTRVCTANDSALRSALAAAWVLDVAAWQRAVASDAHEALGDTDLEARYLAQASAAGSVGLRQAVDDFGGATAQSFHTLAQWAAAGGGRAPQAGSETGARLARRAEFAAEFVGLAGAAHVRAAGSVAAVAALVLHLGLAFVLLRETLQAGAAAEGAADAAKAMQDAAAALLEGADDLVAGDPAHGPRDPAGWLGVLARRAVDGDADPANGPDGAMSVWDHVAATCVVRSSDAAAPWALVLGTAATWMRWAHNAAAADVEAAVASSVARRVDVAVDAAAAALLTVVARATALRIVCADAPAMRSALLAVATQAARHVGTGDDRPAVALLELLAELLPARRHALDAAVAGRIARTLHAVPSASSALPLRLAALAVLQRLAECTASVDAATADGLARLCLRWFDADAGTDEGTHDALLVAAARAAAALAQLPVDGSARVPDGPSDTMRQLAERVVNVCIVCDRPLPEGVRAATLLVRAGHAHVPAFARLLPLLANAAPRLATELARLVLAADDLPAYMDGHADDVVHLASSAALALADLAVPSADFADAMEADEFVRCAGLRLLLGLLLVARCADAQAAACPEQSDELADLLGSHRVFDSAMPWLCALLGLGGNNDSSEFNPRLWDLSAGLDWASWVSELAQNPGGEQLFRLLACHILVRLAWTFPATLRSWWSGLPQSLRPTAVAVEAFMSKHISPHLIEREMRRIRPQQQLADDQALPSTAVSDDLDHWDLAGDAQAERQQQSTAIVQVLAEYDESSVRATATQVALAYTVDDSTLEILVRVPPSYPLALPVFESVKRVAVNEKRWRCWQVAAQAQMARNCRLDSVCAQILGNIGAHFAGVEDCAICYSAVGVLDNSLPSKQCKTCKNKFHRMCLFKWFNTSNQSTCPLCRNLF</sequence>
<dbReference type="GO" id="GO:1990112">
    <property type="term" value="C:RQC complex"/>
    <property type="evidence" value="ECO:0007669"/>
    <property type="project" value="UniProtKB-UniRule"/>
</dbReference>
<keyword evidence="12 16" id="KW-0833">Ubl conjugation pathway</keyword>
<dbReference type="Proteomes" id="UP001150907">
    <property type="component" value="Unassembled WGS sequence"/>
</dbReference>
<dbReference type="InterPro" id="IPR054476">
    <property type="entry name" value="Ltn1_N"/>
</dbReference>
<dbReference type="PANTHER" id="PTHR12389:SF0">
    <property type="entry name" value="E3 UBIQUITIN-PROTEIN LIGASE LISTERIN"/>
    <property type="match status" value="1"/>
</dbReference>
<evidence type="ECO:0000259" key="18">
    <source>
        <dbReference type="PROSITE" id="PS50089"/>
    </source>
</evidence>
<comment type="catalytic activity">
    <reaction evidence="1 16">
        <text>S-ubiquitinyl-[E2 ubiquitin-conjugating enzyme]-L-cysteine + [acceptor protein]-L-lysine = [E2 ubiquitin-conjugating enzyme]-L-cysteine + N(6)-ubiquitinyl-[acceptor protein]-L-lysine.</text>
        <dbReference type="EC" id="2.3.2.27"/>
    </reaction>
</comment>
<dbReference type="InterPro" id="IPR039804">
    <property type="entry name" value="RING-CH-C4HC3_LTN1"/>
</dbReference>
<dbReference type="SUPFAM" id="SSF57850">
    <property type="entry name" value="RING/U-box"/>
    <property type="match status" value="1"/>
</dbReference>
<feature type="region of interest" description="Disordered" evidence="17">
    <location>
        <begin position="1"/>
        <end position="22"/>
    </location>
</feature>
<keyword evidence="8 16" id="KW-0808">Transferase</keyword>
<dbReference type="Pfam" id="PF23009">
    <property type="entry name" value="UBC_like"/>
    <property type="match status" value="1"/>
</dbReference>
<comment type="subunit">
    <text evidence="16">Component of the ribosome quality control complex (RQC).</text>
</comment>
<dbReference type="InterPro" id="IPR039795">
    <property type="entry name" value="LTN1/Rkr1"/>
</dbReference>
<keyword evidence="20" id="KW-1185">Reference proteome</keyword>
<evidence type="ECO:0000256" key="15">
    <source>
        <dbReference type="PROSITE-ProRule" id="PRU00175"/>
    </source>
</evidence>
<dbReference type="CDD" id="cd16491">
    <property type="entry name" value="RING-CH-C4HC3_LTN1"/>
    <property type="match status" value="1"/>
</dbReference>
<evidence type="ECO:0000256" key="17">
    <source>
        <dbReference type="SAM" id="MobiDB-lite"/>
    </source>
</evidence>
<keyword evidence="7" id="KW-0963">Cytoplasm</keyword>
<evidence type="ECO:0000313" key="19">
    <source>
        <dbReference type="EMBL" id="KAJ2005341.1"/>
    </source>
</evidence>
<dbReference type="FunFam" id="3.30.40.10:FF:000038">
    <property type="entry name" value="E3 ubiquitin-protein ligase listerin"/>
    <property type="match status" value="1"/>
</dbReference>
<dbReference type="InterPro" id="IPR054477">
    <property type="entry name" value="LTN1_E3_ligase_6th"/>
</dbReference>
<comment type="caution">
    <text evidence="19">The sequence shown here is derived from an EMBL/GenBank/DDBJ whole genome shotgun (WGS) entry which is preliminary data.</text>
</comment>
<dbReference type="SMART" id="SM00184">
    <property type="entry name" value="RING"/>
    <property type="match status" value="1"/>
</dbReference>
<dbReference type="InterPro" id="IPR013083">
    <property type="entry name" value="Znf_RING/FYVE/PHD"/>
</dbReference>
<dbReference type="Pfam" id="PF22958">
    <property type="entry name" value="Ltn1_1st"/>
    <property type="match status" value="1"/>
</dbReference>
<dbReference type="GO" id="GO:1990116">
    <property type="term" value="P:ribosome-associated ubiquitin-dependent protein catabolic process"/>
    <property type="evidence" value="ECO:0007669"/>
    <property type="project" value="UniProtKB-UniRule"/>
</dbReference>